<dbReference type="Gene3D" id="3.30.360.10">
    <property type="entry name" value="Dihydrodipicolinate Reductase, domain 2"/>
    <property type="match status" value="1"/>
</dbReference>
<dbReference type="NCBIfam" id="TIGR01851">
    <property type="entry name" value="argC_other"/>
    <property type="match status" value="1"/>
</dbReference>
<dbReference type="SUPFAM" id="SSF51735">
    <property type="entry name" value="NAD(P)-binding Rossmann-fold domains"/>
    <property type="match status" value="1"/>
</dbReference>
<dbReference type="HAMAP" id="MF_01110">
    <property type="entry name" value="ArgC_type2"/>
    <property type="match status" value="1"/>
</dbReference>
<dbReference type="InterPro" id="IPR010136">
    <property type="entry name" value="AGPR_type-2"/>
</dbReference>
<comment type="subcellular location">
    <subcellularLocation>
        <location evidence="6">Cytoplasm</location>
    </subcellularLocation>
</comment>
<dbReference type="CDD" id="cd17896">
    <property type="entry name" value="AGPR_2_N"/>
    <property type="match status" value="1"/>
</dbReference>
<keyword evidence="2 6" id="KW-0055">Arginine biosynthesis</keyword>
<dbReference type="UniPathway" id="UPA00068">
    <property type="reaction ID" value="UER00108"/>
</dbReference>
<evidence type="ECO:0000256" key="5">
    <source>
        <dbReference type="ARBA" id="ARBA00023002"/>
    </source>
</evidence>
<accession>A0A5B9DTJ7</accession>
<evidence type="ECO:0000259" key="7">
    <source>
        <dbReference type="SMART" id="SM00859"/>
    </source>
</evidence>
<dbReference type="GO" id="GO:0051287">
    <property type="term" value="F:NAD binding"/>
    <property type="evidence" value="ECO:0007669"/>
    <property type="project" value="InterPro"/>
</dbReference>
<evidence type="ECO:0000256" key="3">
    <source>
        <dbReference type="ARBA" id="ARBA00022605"/>
    </source>
</evidence>
<proteinExistence type="inferred from homology"/>
<keyword evidence="9" id="KW-1185">Reference proteome</keyword>
<reference evidence="8 9" key="1">
    <citation type="journal article" date="2015" name="Int. J. Syst. Evol. Microbiol.">
        <title>Youhaiella tibetensis gen. nov., sp. nov., isolated from subsurface sediment.</title>
        <authorList>
            <person name="Wang Y.X."/>
            <person name="Huang F.Q."/>
            <person name="Nogi Y."/>
            <person name="Pang S.J."/>
            <person name="Wang P.K."/>
            <person name="Lv J."/>
        </authorList>
    </citation>
    <scope>NUCLEOTIDE SEQUENCE [LARGE SCALE GENOMIC DNA]</scope>
    <source>
        <strain evidence="9">fig4</strain>
    </source>
</reference>
<dbReference type="SMART" id="SM00859">
    <property type="entry name" value="Semialdhyde_dh"/>
    <property type="match status" value="1"/>
</dbReference>
<dbReference type="InterPro" id="IPR000534">
    <property type="entry name" value="Semialdehyde_DH_NAD-bd"/>
</dbReference>
<dbReference type="InterPro" id="IPR058924">
    <property type="entry name" value="AGPR_dimerisation_dom"/>
</dbReference>
<evidence type="ECO:0000256" key="2">
    <source>
        <dbReference type="ARBA" id="ARBA00022571"/>
    </source>
</evidence>
<keyword evidence="3 6" id="KW-0028">Amino-acid biosynthesis</keyword>
<dbReference type="EMBL" id="CP041690">
    <property type="protein sequence ID" value="QEE22463.1"/>
    <property type="molecule type" value="Genomic_DNA"/>
</dbReference>
<dbReference type="SUPFAM" id="SSF55347">
    <property type="entry name" value="Glyceraldehyde-3-phosphate dehydrogenase-like, C-terminal domain"/>
    <property type="match status" value="1"/>
</dbReference>
<organism evidence="8 9">
    <name type="scientific">Paradevosia tibetensis</name>
    <dbReference type="NCBI Taxonomy" id="1447062"/>
    <lineage>
        <taxon>Bacteria</taxon>
        <taxon>Pseudomonadati</taxon>
        <taxon>Pseudomonadota</taxon>
        <taxon>Alphaproteobacteria</taxon>
        <taxon>Hyphomicrobiales</taxon>
        <taxon>Devosiaceae</taxon>
        <taxon>Paradevosia</taxon>
    </lineage>
</organism>
<dbReference type="EC" id="1.2.1.38" evidence="6"/>
<dbReference type="Proteomes" id="UP000321062">
    <property type="component" value="Chromosome"/>
</dbReference>
<dbReference type="CDD" id="cd23935">
    <property type="entry name" value="AGPR_2_C"/>
    <property type="match status" value="1"/>
</dbReference>
<dbReference type="PANTHER" id="PTHR32338">
    <property type="entry name" value="N-ACETYL-GAMMA-GLUTAMYL-PHOSPHATE REDUCTASE, CHLOROPLASTIC-RELATED-RELATED"/>
    <property type="match status" value="1"/>
</dbReference>
<comment type="function">
    <text evidence="6">Catalyzes the NADPH-dependent reduction of N-acetyl-5-glutamyl phosphate to yield N-acetyl-L-glutamate 5-semialdehyde.</text>
</comment>
<dbReference type="GO" id="GO:0005737">
    <property type="term" value="C:cytoplasm"/>
    <property type="evidence" value="ECO:0007669"/>
    <property type="project" value="UniProtKB-SubCell"/>
</dbReference>
<protein>
    <recommendedName>
        <fullName evidence="6">N-acetyl-gamma-glutamyl-phosphate reductase</fullName>
        <shortName evidence="6">AGPR</shortName>
        <ecNumber evidence="6">1.2.1.38</ecNumber>
    </recommendedName>
    <alternativeName>
        <fullName evidence="6">N-acetyl-glutamate semialdehyde dehydrogenase</fullName>
        <shortName evidence="6">NAGSA dehydrogenase</shortName>
    </alternativeName>
</protein>
<sequence>MRRHMMVAKVFIDGEAGTTGLQIRERLVGRRDLELLSIPSERRKDVAARAELLNAADVAILCLPDDAARESVSLITNDTTKVIDASTAHRVAEGWAYGFAELSREQAGVIASARRVCNPGCWPQGPIAMLRPLVEAGLVPADFPVTVNGVTGYSGGGRAMIEDYQSKGDEAPEFMPYGLTLKHKHLPEMQKYAELTRVPLFMPSVGNFSQGMLVAVPLQLGILDKVPTGAQLHAAIADYYAGLPSSFVEVAPLAAVERTAELDPESYNNTNRMRLHVFSSDEKAQAILVAVYDNLGKGASGAAVQNLNLMLGVDAATSLAA</sequence>
<dbReference type="GO" id="GO:0006526">
    <property type="term" value="P:L-arginine biosynthetic process"/>
    <property type="evidence" value="ECO:0007669"/>
    <property type="project" value="UniProtKB-UniRule"/>
</dbReference>
<comment type="catalytic activity">
    <reaction evidence="6">
        <text>N-acetyl-L-glutamate 5-semialdehyde + phosphate + NADP(+) = N-acetyl-L-glutamyl 5-phosphate + NADPH + H(+)</text>
        <dbReference type="Rhea" id="RHEA:21588"/>
        <dbReference type="ChEBI" id="CHEBI:15378"/>
        <dbReference type="ChEBI" id="CHEBI:29123"/>
        <dbReference type="ChEBI" id="CHEBI:43474"/>
        <dbReference type="ChEBI" id="CHEBI:57783"/>
        <dbReference type="ChEBI" id="CHEBI:57936"/>
        <dbReference type="ChEBI" id="CHEBI:58349"/>
        <dbReference type="EC" id="1.2.1.38"/>
    </reaction>
</comment>
<dbReference type="KEGG" id="yti:FNA67_20855"/>
<evidence type="ECO:0000256" key="1">
    <source>
        <dbReference type="ARBA" id="ARBA00022490"/>
    </source>
</evidence>
<dbReference type="AlphaFoldDB" id="A0A5B9DTJ7"/>
<dbReference type="OrthoDB" id="9801289at2"/>
<dbReference type="Gene3D" id="3.40.50.720">
    <property type="entry name" value="NAD(P)-binding Rossmann-like Domain"/>
    <property type="match status" value="1"/>
</dbReference>
<dbReference type="GO" id="GO:0003942">
    <property type="term" value="F:N-acetyl-gamma-glutamyl-phosphate reductase activity"/>
    <property type="evidence" value="ECO:0007669"/>
    <property type="project" value="UniProtKB-UniRule"/>
</dbReference>
<dbReference type="InterPro" id="IPR036291">
    <property type="entry name" value="NAD(P)-bd_dom_sf"/>
</dbReference>
<keyword evidence="5 6" id="KW-0560">Oxidoreductase</keyword>
<evidence type="ECO:0000313" key="8">
    <source>
        <dbReference type="EMBL" id="QEE22463.1"/>
    </source>
</evidence>
<comment type="similarity">
    <text evidence="6">Belongs to the NAGSA dehydrogenase family. Type 2 subfamily.</text>
</comment>
<feature type="active site" evidence="6">
    <location>
        <position position="121"/>
    </location>
</feature>
<dbReference type="Pfam" id="PF01118">
    <property type="entry name" value="Semialdhyde_dh"/>
    <property type="match status" value="1"/>
</dbReference>
<keyword evidence="4 6" id="KW-0521">NADP</keyword>
<dbReference type="InterPro" id="IPR050085">
    <property type="entry name" value="AGPR"/>
</dbReference>
<evidence type="ECO:0000256" key="6">
    <source>
        <dbReference type="HAMAP-Rule" id="MF_01110"/>
    </source>
</evidence>
<name>A0A5B9DTJ7_9HYPH</name>
<evidence type="ECO:0000313" key="9">
    <source>
        <dbReference type="Proteomes" id="UP000321062"/>
    </source>
</evidence>
<keyword evidence="1 6" id="KW-0963">Cytoplasm</keyword>
<comment type="pathway">
    <text evidence="6">Amino-acid biosynthesis; L-arginine biosynthesis; N(2)-acetyl-L-ornithine from L-glutamate: step 3/4.</text>
</comment>
<evidence type="ECO:0000256" key="4">
    <source>
        <dbReference type="ARBA" id="ARBA00022857"/>
    </source>
</evidence>
<dbReference type="PANTHER" id="PTHR32338:SF10">
    <property type="entry name" value="N-ACETYL-GAMMA-GLUTAMYL-PHOSPHATE REDUCTASE, CHLOROPLASTIC-RELATED"/>
    <property type="match status" value="1"/>
</dbReference>
<gene>
    <name evidence="6 8" type="primary">argC</name>
    <name evidence="8" type="ORF">FNA67_20855</name>
</gene>
<dbReference type="Pfam" id="PF22698">
    <property type="entry name" value="Semialdhyde_dhC_1"/>
    <property type="match status" value="1"/>
</dbReference>
<feature type="domain" description="Semialdehyde dehydrogenase NAD-binding" evidence="7">
    <location>
        <begin position="9"/>
        <end position="110"/>
    </location>
</feature>